<evidence type="ECO:0000256" key="1">
    <source>
        <dbReference type="SAM" id="Phobius"/>
    </source>
</evidence>
<proteinExistence type="predicted"/>
<evidence type="ECO:0000313" key="2">
    <source>
        <dbReference type="EMBL" id="SDY85019.1"/>
    </source>
</evidence>
<name>A0A1H3N9Y2_9RHOB</name>
<evidence type="ECO:0008006" key="4">
    <source>
        <dbReference type="Google" id="ProtNLM"/>
    </source>
</evidence>
<organism evidence="2 3">
    <name type="scientific">Citreimonas salinaria</name>
    <dbReference type="NCBI Taxonomy" id="321339"/>
    <lineage>
        <taxon>Bacteria</taxon>
        <taxon>Pseudomonadati</taxon>
        <taxon>Pseudomonadota</taxon>
        <taxon>Alphaproteobacteria</taxon>
        <taxon>Rhodobacterales</taxon>
        <taxon>Roseobacteraceae</taxon>
        <taxon>Citreimonas</taxon>
    </lineage>
</organism>
<feature type="transmembrane region" description="Helical" evidence="1">
    <location>
        <begin position="182"/>
        <end position="202"/>
    </location>
</feature>
<protein>
    <recommendedName>
        <fullName evidence="4">CAAX protease self-immunity</fullName>
    </recommendedName>
</protein>
<sequence>MRIASTTERSARHTLRTFAAVIVIWTTTSLSYYWLLGALRVEDGLNDAPAFYAAFYLAWAAVAFLAFRRSHFDWLTAEAVIRYVPAASLLAAGLFGIGAVAIPSLPGLPLGPPDGPPHPFEMTSAYFLPKSAEILLQQLLIATLTIELKFRHLSDIKVATLVGLLFGGAHMMWAVIYPEPVILFRLTFAALLLGTLAPWLMLRLRCGFLVSYTTHWLIYAWLAPLFWSA</sequence>
<keyword evidence="1" id="KW-0812">Transmembrane</keyword>
<accession>A0A1H3N9Y2</accession>
<keyword evidence="1" id="KW-1133">Transmembrane helix</keyword>
<dbReference type="Proteomes" id="UP000199286">
    <property type="component" value="Unassembled WGS sequence"/>
</dbReference>
<evidence type="ECO:0000313" key="3">
    <source>
        <dbReference type="Proteomes" id="UP000199286"/>
    </source>
</evidence>
<dbReference type="STRING" id="321339.SAMN05444340_12134"/>
<gene>
    <name evidence="2" type="ORF">SAMN05444340_12134</name>
</gene>
<feature type="transmembrane region" description="Helical" evidence="1">
    <location>
        <begin position="48"/>
        <end position="67"/>
    </location>
</feature>
<dbReference type="RefSeq" id="WP_143042353.1">
    <property type="nucleotide sequence ID" value="NZ_FNPF01000021.1"/>
</dbReference>
<reference evidence="2 3" key="1">
    <citation type="submission" date="2016-10" db="EMBL/GenBank/DDBJ databases">
        <authorList>
            <person name="de Groot N.N."/>
        </authorList>
    </citation>
    <scope>NUCLEOTIDE SEQUENCE [LARGE SCALE GENOMIC DNA]</scope>
    <source>
        <strain evidence="2 3">DSM 26880</strain>
    </source>
</reference>
<dbReference type="EMBL" id="FNPF01000021">
    <property type="protein sequence ID" value="SDY85019.1"/>
    <property type="molecule type" value="Genomic_DNA"/>
</dbReference>
<feature type="transmembrane region" description="Helical" evidence="1">
    <location>
        <begin position="79"/>
        <end position="105"/>
    </location>
</feature>
<feature type="transmembrane region" description="Helical" evidence="1">
    <location>
        <begin position="125"/>
        <end position="146"/>
    </location>
</feature>
<feature type="transmembrane region" description="Helical" evidence="1">
    <location>
        <begin position="209"/>
        <end position="227"/>
    </location>
</feature>
<keyword evidence="1" id="KW-0472">Membrane</keyword>
<feature type="transmembrane region" description="Helical" evidence="1">
    <location>
        <begin position="158"/>
        <end position="176"/>
    </location>
</feature>
<feature type="transmembrane region" description="Helical" evidence="1">
    <location>
        <begin position="18"/>
        <end position="36"/>
    </location>
</feature>
<keyword evidence="3" id="KW-1185">Reference proteome</keyword>
<dbReference type="AlphaFoldDB" id="A0A1H3N9Y2"/>